<keyword evidence="2" id="KW-0813">Transport</keyword>
<evidence type="ECO:0000256" key="3">
    <source>
        <dbReference type="ARBA" id="ARBA00022741"/>
    </source>
</evidence>
<dbReference type="AlphaFoldDB" id="A0A426DLD8"/>
<keyword evidence="7" id="KW-1185">Reference proteome</keyword>
<evidence type="ECO:0000256" key="1">
    <source>
        <dbReference type="ARBA" id="ARBA00005417"/>
    </source>
</evidence>
<reference evidence="6" key="1">
    <citation type="submission" date="2018-10" db="EMBL/GenBank/DDBJ databases">
        <title>Schaedlerella arabinophila gen. nov. sp. nov., isolated from the mouse intestinal tract and comparative analysis with the genome of the closely related altered Schaedler flora strain ASF502.</title>
        <authorList>
            <person name="Miyake S."/>
            <person name="Soh M."/>
            <person name="Seedorf H."/>
        </authorList>
    </citation>
    <scope>NUCLEOTIDE SEQUENCE [LARGE SCALE GENOMIC DNA]</scope>
    <source>
        <strain evidence="6">DSM 106076</strain>
    </source>
</reference>
<dbReference type="CDD" id="cd03264">
    <property type="entry name" value="ABC_drug_resistance_like"/>
    <property type="match status" value="1"/>
</dbReference>
<dbReference type="Proteomes" id="UP000274920">
    <property type="component" value="Unassembled WGS sequence"/>
</dbReference>
<dbReference type="InterPro" id="IPR027417">
    <property type="entry name" value="P-loop_NTPase"/>
</dbReference>
<protein>
    <submittedName>
        <fullName evidence="6">ABC transporter ATP-binding protein</fullName>
    </submittedName>
</protein>
<name>A0A426DLD8_9FIRM</name>
<dbReference type="Pfam" id="PF00005">
    <property type="entry name" value="ABC_tran"/>
    <property type="match status" value="1"/>
</dbReference>
<keyword evidence="4 6" id="KW-0067">ATP-binding</keyword>
<accession>A0A426DLD8</accession>
<dbReference type="SMART" id="SM00382">
    <property type="entry name" value="AAA"/>
    <property type="match status" value="1"/>
</dbReference>
<dbReference type="SUPFAM" id="SSF52540">
    <property type="entry name" value="P-loop containing nucleoside triphosphate hydrolases"/>
    <property type="match status" value="1"/>
</dbReference>
<gene>
    <name evidence="6" type="ORF">EBB54_21090</name>
</gene>
<dbReference type="PROSITE" id="PS50893">
    <property type="entry name" value="ABC_TRANSPORTER_2"/>
    <property type="match status" value="1"/>
</dbReference>
<dbReference type="RefSeq" id="WP_125128804.1">
    <property type="nucleotide sequence ID" value="NZ_RHJS01000002.1"/>
</dbReference>
<dbReference type="EMBL" id="RHJS01000002">
    <property type="protein sequence ID" value="RRK33567.1"/>
    <property type="molecule type" value="Genomic_DNA"/>
</dbReference>
<feature type="domain" description="ABC transporter" evidence="5">
    <location>
        <begin position="3"/>
        <end position="224"/>
    </location>
</feature>
<evidence type="ECO:0000256" key="2">
    <source>
        <dbReference type="ARBA" id="ARBA00022448"/>
    </source>
</evidence>
<dbReference type="InterPro" id="IPR003593">
    <property type="entry name" value="AAA+_ATPase"/>
</dbReference>
<comment type="caution">
    <text evidence="6">The sequence shown here is derived from an EMBL/GenBank/DDBJ whole genome shotgun (WGS) entry which is preliminary data.</text>
</comment>
<keyword evidence="3" id="KW-0547">Nucleotide-binding</keyword>
<proteinExistence type="inferred from homology"/>
<evidence type="ECO:0000313" key="7">
    <source>
        <dbReference type="Proteomes" id="UP000274920"/>
    </source>
</evidence>
<dbReference type="GO" id="GO:0005524">
    <property type="term" value="F:ATP binding"/>
    <property type="evidence" value="ECO:0007669"/>
    <property type="project" value="UniProtKB-KW"/>
</dbReference>
<evidence type="ECO:0000259" key="5">
    <source>
        <dbReference type="PROSITE" id="PS50893"/>
    </source>
</evidence>
<comment type="similarity">
    <text evidence="1">Belongs to the ABC transporter superfamily.</text>
</comment>
<dbReference type="PANTHER" id="PTHR43335">
    <property type="entry name" value="ABC TRANSPORTER, ATP-BINDING PROTEIN"/>
    <property type="match status" value="1"/>
</dbReference>
<dbReference type="GO" id="GO:0016887">
    <property type="term" value="F:ATP hydrolysis activity"/>
    <property type="evidence" value="ECO:0007669"/>
    <property type="project" value="InterPro"/>
</dbReference>
<dbReference type="PANTHER" id="PTHR43335:SF2">
    <property type="entry name" value="ABC TRANSPORTER, ATP-BINDING PROTEIN"/>
    <property type="match status" value="1"/>
</dbReference>
<evidence type="ECO:0000256" key="4">
    <source>
        <dbReference type="ARBA" id="ARBA00022840"/>
    </source>
</evidence>
<sequence length="224" mass="24874">MEIKIEHLSKTYGNQTVLDDISLHISSGTYGILGGNGAGKTTLLRILASLSEPSSGTVQINGIDIKKKKEIRKMIGYLPQEFSVYPGMSVGSALDYLGILSEIPRNIRKERIRELLKQTHLEQEKNKRFQTLSGGMKCRFGIAQALLNHPGLLILDEPTAGLDQEERARFYRILSELAGDRIILLSTHIDEDIEAVCPRAAVLSGGRMIFEGETSEWGWKKCCS</sequence>
<dbReference type="InterPro" id="IPR003439">
    <property type="entry name" value="ABC_transporter-like_ATP-bd"/>
</dbReference>
<evidence type="ECO:0000313" key="6">
    <source>
        <dbReference type="EMBL" id="RRK33567.1"/>
    </source>
</evidence>
<organism evidence="6 7">
    <name type="scientific">Schaedlerella arabinosiphila</name>
    <dbReference type="NCBI Taxonomy" id="2044587"/>
    <lineage>
        <taxon>Bacteria</taxon>
        <taxon>Bacillati</taxon>
        <taxon>Bacillota</taxon>
        <taxon>Clostridia</taxon>
        <taxon>Lachnospirales</taxon>
        <taxon>Lachnospiraceae</taxon>
        <taxon>Schaedlerella</taxon>
    </lineage>
</organism>
<dbReference type="Gene3D" id="3.40.50.300">
    <property type="entry name" value="P-loop containing nucleotide triphosphate hydrolases"/>
    <property type="match status" value="1"/>
</dbReference>